<feature type="compositionally biased region" description="Gly residues" evidence="1">
    <location>
        <begin position="108"/>
        <end position="121"/>
    </location>
</feature>
<sequence>MDKETNKNFPPRRNVWQIGEICYHIVFPCNAIAIILARTSPKNVSLLTDRKEAEEKKATCRKNKEFLPRVGISLYRHGWCVRALRSPCSGISEDYLLVLEARRHNDGGSGGGGGGGGGGGDGDGDDGGGGDGDGDGDGGDGDGGDGDGGGGGDGGNDGDGGSDGGHRTFTPCRARTSGERQRGEGRGKSRVVGERERD</sequence>
<accession>A0ABD2CUP6</accession>
<feature type="compositionally biased region" description="Acidic residues" evidence="1">
    <location>
        <begin position="122"/>
        <end position="145"/>
    </location>
</feature>
<feature type="region of interest" description="Disordered" evidence="1">
    <location>
        <begin position="108"/>
        <end position="198"/>
    </location>
</feature>
<protein>
    <submittedName>
        <fullName evidence="2">Uncharacterized protein</fullName>
    </submittedName>
</protein>
<evidence type="ECO:0000313" key="3">
    <source>
        <dbReference type="Proteomes" id="UP001607303"/>
    </source>
</evidence>
<feature type="compositionally biased region" description="Basic and acidic residues" evidence="1">
    <location>
        <begin position="176"/>
        <end position="198"/>
    </location>
</feature>
<dbReference type="EMBL" id="JAYRBN010000030">
    <property type="protein sequence ID" value="KAL2748802.1"/>
    <property type="molecule type" value="Genomic_DNA"/>
</dbReference>
<feature type="compositionally biased region" description="Gly residues" evidence="1">
    <location>
        <begin position="146"/>
        <end position="163"/>
    </location>
</feature>
<evidence type="ECO:0000256" key="1">
    <source>
        <dbReference type="SAM" id="MobiDB-lite"/>
    </source>
</evidence>
<keyword evidence="3" id="KW-1185">Reference proteome</keyword>
<reference evidence="2 3" key="1">
    <citation type="journal article" date="2024" name="Ann. Entomol. Soc. Am.">
        <title>Genomic analyses of the southern and eastern yellowjacket wasps (Hymenoptera: Vespidae) reveal evolutionary signatures of social life.</title>
        <authorList>
            <person name="Catto M.A."/>
            <person name="Caine P.B."/>
            <person name="Orr S.E."/>
            <person name="Hunt B.G."/>
            <person name="Goodisman M.A.D."/>
        </authorList>
    </citation>
    <scope>NUCLEOTIDE SEQUENCE [LARGE SCALE GENOMIC DNA]</scope>
    <source>
        <strain evidence="2">232</strain>
        <tissue evidence="2">Head and thorax</tissue>
    </source>
</reference>
<dbReference type="Proteomes" id="UP001607303">
    <property type="component" value="Unassembled WGS sequence"/>
</dbReference>
<proteinExistence type="predicted"/>
<evidence type="ECO:0000313" key="2">
    <source>
        <dbReference type="EMBL" id="KAL2748802.1"/>
    </source>
</evidence>
<gene>
    <name evidence="2" type="ORF">V1477_002922</name>
</gene>
<dbReference type="AlphaFoldDB" id="A0ABD2CUP6"/>
<name>A0ABD2CUP6_VESMC</name>
<comment type="caution">
    <text evidence="2">The sequence shown here is derived from an EMBL/GenBank/DDBJ whole genome shotgun (WGS) entry which is preliminary data.</text>
</comment>
<organism evidence="2 3">
    <name type="scientific">Vespula maculifrons</name>
    <name type="common">Eastern yellow jacket</name>
    <name type="synonym">Wasp</name>
    <dbReference type="NCBI Taxonomy" id="7453"/>
    <lineage>
        <taxon>Eukaryota</taxon>
        <taxon>Metazoa</taxon>
        <taxon>Ecdysozoa</taxon>
        <taxon>Arthropoda</taxon>
        <taxon>Hexapoda</taxon>
        <taxon>Insecta</taxon>
        <taxon>Pterygota</taxon>
        <taxon>Neoptera</taxon>
        <taxon>Endopterygota</taxon>
        <taxon>Hymenoptera</taxon>
        <taxon>Apocrita</taxon>
        <taxon>Aculeata</taxon>
        <taxon>Vespoidea</taxon>
        <taxon>Vespidae</taxon>
        <taxon>Vespinae</taxon>
        <taxon>Vespula</taxon>
    </lineage>
</organism>